<evidence type="ECO:0000313" key="3">
    <source>
        <dbReference type="Proteomes" id="UP001302126"/>
    </source>
</evidence>
<evidence type="ECO:0000256" key="1">
    <source>
        <dbReference type="SAM" id="Coils"/>
    </source>
</evidence>
<name>A0AAN6WHZ0_9PEZI</name>
<keyword evidence="1" id="KW-0175">Coiled coil</keyword>
<organism evidence="2 3">
    <name type="scientific">Podospora australis</name>
    <dbReference type="NCBI Taxonomy" id="1536484"/>
    <lineage>
        <taxon>Eukaryota</taxon>
        <taxon>Fungi</taxon>
        <taxon>Dikarya</taxon>
        <taxon>Ascomycota</taxon>
        <taxon>Pezizomycotina</taxon>
        <taxon>Sordariomycetes</taxon>
        <taxon>Sordariomycetidae</taxon>
        <taxon>Sordariales</taxon>
        <taxon>Podosporaceae</taxon>
        <taxon>Podospora</taxon>
    </lineage>
</organism>
<feature type="coiled-coil region" evidence="1">
    <location>
        <begin position="1"/>
        <end position="31"/>
    </location>
</feature>
<dbReference type="AlphaFoldDB" id="A0AAN6WHZ0"/>
<protein>
    <submittedName>
        <fullName evidence="2">Uncharacterized protein</fullName>
    </submittedName>
</protein>
<evidence type="ECO:0000313" key="2">
    <source>
        <dbReference type="EMBL" id="KAK4181963.1"/>
    </source>
</evidence>
<reference evidence="2" key="1">
    <citation type="journal article" date="2023" name="Mol. Phylogenet. Evol.">
        <title>Genome-scale phylogeny and comparative genomics of the fungal order Sordariales.</title>
        <authorList>
            <person name="Hensen N."/>
            <person name="Bonometti L."/>
            <person name="Westerberg I."/>
            <person name="Brannstrom I.O."/>
            <person name="Guillou S."/>
            <person name="Cros-Aarteil S."/>
            <person name="Calhoun S."/>
            <person name="Haridas S."/>
            <person name="Kuo A."/>
            <person name="Mondo S."/>
            <person name="Pangilinan J."/>
            <person name="Riley R."/>
            <person name="LaButti K."/>
            <person name="Andreopoulos B."/>
            <person name="Lipzen A."/>
            <person name="Chen C."/>
            <person name="Yan M."/>
            <person name="Daum C."/>
            <person name="Ng V."/>
            <person name="Clum A."/>
            <person name="Steindorff A."/>
            <person name="Ohm R.A."/>
            <person name="Martin F."/>
            <person name="Silar P."/>
            <person name="Natvig D.O."/>
            <person name="Lalanne C."/>
            <person name="Gautier V."/>
            <person name="Ament-Velasquez S.L."/>
            <person name="Kruys A."/>
            <person name="Hutchinson M.I."/>
            <person name="Powell A.J."/>
            <person name="Barry K."/>
            <person name="Miller A.N."/>
            <person name="Grigoriev I.V."/>
            <person name="Debuchy R."/>
            <person name="Gladieux P."/>
            <person name="Hiltunen Thoren M."/>
            <person name="Johannesson H."/>
        </authorList>
    </citation>
    <scope>NUCLEOTIDE SEQUENCE</scope>
    <source>
        <strain evidence="2">PSN309</strain>
    </source>
</reference>
<comment type="caution">
    <text evidence="2">The sequence shown here is derived from an EMBL/GenBank/DDBJ whole genome shotgun (WGS) entry which is preliminary data.</text>
</comment>
<proteinExistence type="predicted"/>
<keyword evidence="3" id="KW-1185">Reference proteome</keyword>
<reference evidence="2" key="2">
    <citation type="submission" date="2023-05" db="EMBL/GenBank/DDBJ databases">
        <authorList>
            <consortium name="Lawrence Berkeley National Laboratory"/>
            <person name="Steindorff A."/>
            <person name="Hensen N."/>
            <person name="Bonometti L."/>
            <person name="Westerberg I."/>
            <person name="Brannstrom I.O."/>
            <person name="Guillou S."/>
            <person name="Cros-Aarteil S."/>
            <person name="Calhoun S."/>
            <person name="Haridas S."/>
            <person name="Kuo A."/>
            <person name="Mondo S."/>
            <person name="Pangilinan J."/>
            <person name="Riley R."/>
            <person name="Labutti K."/>
            <person name="Andreopoulos B."/>
            <person name="Lipzen A."/>
            <person name="Chen C."/>
            <person name="Yanf M."/>
            <person name="Daum C."/>
            <person name="Ng V."/>
            <person name="Clum A."/>
            <person name="Ohm R."/>
            <person name="Martin F."/>
            <person name="Silar P."/>
            <person name="Natvig D."/>
            <person name="Lalanne C."/>
            <person name="Gautier V."/>
            <person name="Ament-Velasquez S.L."/>
            <person name="Kruys A."/>
            <person name="Hutchinson M.I."/>
            <person name="Powell A.J."/>
            <person name="Barry K."/>
            <person name="Miller A.N."/>
            <person name="Grigoriev I.V."/>
            <person name="Debuchy R."/>
            <person name="Gladieux P."/>
            <person name="Thoren M.H."/>
            <person name="Johannesson H."/>
        </authorList>
    </citation>
    <scope>NUCLEOTIDE SEQUENCE</scope>
    <source>
        <strain evidence="2">PSN309</strain>
    </source>
</reference>
<dbReference type="EMBL" id="MU864908">
    <property type="protein sequence ID" value="KAK4181963.1"/>
    <property type="molecule type" value="Genomic_DNA"/>
</dbReference>
<accession>A0AAN6WHZ0</accession>
<dbReference type="Proteomes" id="UP001302126">
    <property type="component" value="Unassembled WGS sequence"/>
</dbReference>
<sequence>MQRLQAEERKAREQLEECISLQKRLEGARTRDKTTWINPRAEVWRLQERWRGKRQGPRPTWEERWNQKTSFAARGITTWGVTEQPLGGGYHWVQGDARQVDPLDATHAKIPWFQCITHDCRLHTKDKVLAGFWPVRKERHEKEFPVRKTFTLEDLDDLSLPSEQLWGQVPVTTLGDPARDMVFQQFIPRDVWPCGKGTAAWTSCSFQYCQRHREQKINAWHQSLPQHRAVTRPGSRRQGLERQFREATVSWLKDFNITEASESGDEAGRTERPGHY</sequence>
<gene>
    <name evidence="2" type="ORF">QBC35DRAFT_552287</name>
</gene>